<dbReference type="PANTHER" id="PTHR10742:SF416">
    <property type="entry name" value="SPERMINE OXIDASE"/>
    <property type="match status" value="1"/>
</dbReference>
<keyword evidence="3" id="KW-1185">Reference proteome</keyword>
<dbReference type="InterPro" id="IPR036188">
    <property type="entry name" value="FAD/NAD-bd_sf"/>
</dbReference>
<dbReference type="Pfam" id="PF01593">
    <property type="entry name" value="Amino_oxidase"/>
    <property type="match status" value="1"/>
</dbReference>
<reference evidence="2 3" key="1">
    <citation type="journal article" date="2018" name="Sci. Rep.">
        <title>Genomic signatures of local adaptation to the degree of environmental predictability in rotifers.</title>
        <authorList>
            <person name="Franch-Gras L."/>
            <person name="Hahn C."/>
            <person name="Garcia-Roger E.M."/>
            <person name="Carmona M.J."/>
            <person name="Serra M."/>
            <person name="Gomez A."/>
        </authorList>
    </citation>
    <scope>NUCLEOTIDE SEQUENCE [LARGE SCALE GENOMIC DNA]</scope>
    <source>
        <strain evidence="2">HYR1</strain>
    </source>
</reference>
<dbReference type="Gene3D" id="3.50.50.60">
    <property type="entry name" value="FAD/NAD(P)-binding domain"/>
    <property type="match status" value="1"/>
</dbReference>
<dbReference type="InterPro" id="IPR050281">
    <property type="entry name" value="Flavin_monoamine_oxidase"/>
</dbReference>
<evidence type="ECO:0000313" key="2">
    <source>
        <dbReference type="EMBL" id="RNA11718.1"/>
    </source>
</evidence>
<dbReference type="SUPFAM" id="SSF54373">
    <property type="entry name" value="FAD-linked reductases, C-terminal domain"/>
    <property type="match status" value="1"/>
</dbReference>
<sequence>MKKLSIQTAIIGAGISGIAAANNLLDHDYEDFLIFEAGHRIGGRCHTFTHGEGILELGAQFIHGQVGNPIYQLAAENNLIDECYSQILHDSDQDLDKHNGLKINFEDKEVVQLFLTEQGFDVNQNLIETAYSCLNKSVRRAERHSLGTELEQDEQMGFFFYESYLNFCRNYFNLEDAKIKKSLDALFLWRCKWENVENSCHSVFDLSLRNFSKFVELRGSQIMEPKRGYQSIIDKLIEKNGPKFTSRVNLGQELDKILTCQQNADCEHCLYCEDSAKLVLLFADCVVMCNQVVLTMSLGFLKENIKKLFEPCDVVPREKMEAIGRLGFGTVNKIILEYEKRFWPENLEGINLVWSNMDEENLFDRINHVKFNQAERWSEDICSFEPALGFDNILIGWICGSYHERLGDQEVIDECTELLRKFLNRHDIPRARKVFMSKWKSNRLFKGSYSYYAFGSKPGDIDALAKPIRLETGPMVYFAGEATHAEFYSTVHGAYLSGIRESNKILETL</sequence>
<evidence type="ECO:0000259" key="1">
    <source>
        <dbReference type="Pfam" id="PF01593"/>
    </source>
</evidence>
<dbReference type="SUPFAM" id="SSF51905">
    <property type="entry name" value="FAD/NAD(P)-binding domain"/>
    <property type="match status" value="1"/>
</dbReference>
<dbReference type="Gene3D" id="3.90.660.10">
    <property type="match status" value="1"/>
</dbReference>
<dbReference type="STRING" id="10195.A0A3M7QL81"/>
<dbReference type="Proteomes" id="UP000276133">
    <property type="component" value="Unassembled WGS sequence"/>
</dbReference>
<name>A0A3M7QL81_BRAPC</name>
<dbReference type="AlphaFoldDB" id="A0A3M7QL81"/>
<dbReference type="GO" id="GO:0046592">
    <property type="term" value="F:polyamine oxidase activity"/>
    <property type="evidence" value="ECO:0007669"/>
    <property type="project" value="TreeGrafter"/>
</dbReference>
<dbReference type="OrthoDB" id="5046242at2759"/>
<dbReference type="EMBL" id="REGN01005874">
    <property type="protein sequence ID" value="RNA11718.1"/>
    <property type="molecule type" value="Genomic_DNA"/>
</dbReference>
<protein>
    <submittedName>
        <fullName evidence="2">Spermine oxidase</fullName>
    </submittedName>
</protein>
<accession>A0A3M7QL81</accession>
<dbReference type="InterPro" id="IPR002937">
    <property type="entry name" value="Amino_oxidase"/>
</dbReference>
<gene>
    <name evidence="2" type="ORF">BpHYR1_034170</name>
</gene>
<organism evidence="2 3">
    <name type="scientific">Brachionus plicatilis</name>
    <name type="common">Marine rotifer</name>
    <name type="synonym">Brachionus muelleri</name>
    <dbReference type="NCBI Taxonomy" id="10195"/>
    <lineage>
        <taxon>Eukaryota</taxon>
        <taxon>Metazoa</taxon>
        <taxon>Spiralia</taxon>
        <taxon>Gnathifera</taxon>
        <taxon>Rotifera</taxon>
        <taxon>Eurotatoria</taxon>
        <taxon>Monogononta</taxon>
        <taxon>Pseudotrocha</taxon>
        <taxon>Ploima</taxon>
        <taxon>Brachionidae</taxon>
        <taxon>Brachionus</taxon>
    </lineage>
</organism>
<evidence type="ECO:0000313" key="3">
    <source>
        <dbReference type="Proteomes" id="UP000276133"/>
    </source>
</evidence>
<dbReference type="PANTHER" id="PTHR10742">
    <property type="entry name" value="FLAVIN MONOAMINE OXIDASE"/>
    <property type="match status" value="1"/>
</dbReference>
<comment type="caution">
    <text evidence="2">The sequence shown here is derived from an EMBL/GenBank/DDBJ whole genome shotgun (WGS) entry which is preliminary data.</text>
</comment>
<proteinExistence type="predicted"/>
<feature type="domain" description="Amine oxidase" evidence="1">
    <location>
        <begin position="15"/>
        <end position="506"/>
    </location>
</feature>